<dbReference type="Gene3D" id="1.10.287.130">
    <property type="match status" value="1"/>
</dbReference>
<name>L7ULJ5_MYXSD</name>
<dbReference type="Proteomes" id="UP000011131">
    <property type="component" value="Chromosome"/>
</dbReference>
<dbReference type="Gene3D" id="3.30.565.10">
    <property type="entry name" value="Histidine kinase-like ATPase, C-terminal domain"/>
    <property type="match status" value="1"/>
</dbReference>
<evidence type="ECO:0000313" key="17">
    <source>
        <dbReference type="Proteomes" id="UP000011131"/>
    </source>
</evidence>
<protein>
    <recommendedName>
        <fullName evidence="3">histidine kinase</fullName>
        <ecNumber evidence="3">2.7.13.3</ecNumber>
    </recommendedName>
</protein>
<keyword evidence="13" id="KW-0175">Coiled coil</keyword>
<dbReference type="InterPro" id="IPR003661">
    <property type="entry name" value="HisK_dim/P_dom"/>
</dbReference>
<dbReference type="SMART" id="SM00086">
    <property type="entry name" value="PAC"/>
    <property type="match status" value="2"/>
</dbReference>
<dbReference type="Gene3D" id="3.30.450.40">
    <property type="match status" value="1"/>
</dbReference>
<dbReference type="STRING" id="1278073.MYSTI_07606"/>
<sequence length="817" mass="89010">MPIPLADFLLQNRDAILEAWEAQVRALPAARHLDRLALRDGLPRLLDGIATLMRTPHAQLAAGLSAISDHHALERLGEGFDLRQVVAEYRLLRSCVLRLWSSRGHATARPDEERIFHEAMDEAVSAAVSRYAHARERTLQALDSISAAALGSPDVAGFLPRLLQVLRDTVSAVDVAVVLLRDGEDSLRVECSVGEGVAVGGRVHVGQGFTGSIAASREPIWVRDARSDPRAHSAVVRTSDVRALYGVPLVLHGALIGVALMGSRGSGEYTEEDRLLFRAIAARATALLAQAQAHARERQARADAEASLARLRESEARLRRWEELFLRLGVGVVIVAGGTELRILDANPAFASMHGVTPRELRGAPLAVTLAPEARDVLLRHVAEADAHPSHEFESIHVRADGSRFPVFVHVTALHGEAGQVSRYVGTVVDITHRRAMEEDRQRLHRAIEAERTQLAAVLEQLPAGVIIAEAPSGKWLLANHRVATLTGRPNVPGSRVDTFTHAYEARHPDDQPCAPESWPLARTLRTGEVVQGEEVMLRHEDGHTLTLLISSAPLRDPEGLIIAAVATLVDVTEQRRAQQAALQTARFGERLIAIVSHDLRNPLNAIHLSTTQLLHTEALAERERRLVTRIARSSARMTRMILELLDFTRGRLGGGIPIHRAPGDLRTVVRQAVEELEAAWPERTLRVVVNPGHYEGVWDAERLFQVISNLGGNALQYSAPEAPVTLLLSDDGGTVVLDVHNTGEPIPPEVLPHLFDPFRRGGAGERPDSGNSGGLGLGLYIVEQIVKGHGGRIEVTSSAADGTRFRVTLPREPTWA</sequence>
<dbReference type="GO" id="GO:0030295">
    <property type="term" value="F:protein kinase activator activity"/>
    <property type="evidence" value="ECO:0007669"/>
    <property type="project" value="TreeGrafter"/>
</dbReference>
<evidence type="ECO:0000256" key="1">
    <source>
        <dbReference type="ARBA" id="ARBA00000085"/>
    </source>
</evidence>
<keyword evidence="17" id="KW-1185">Reference proteome</keyword>
<comment type="catalytic activity">
    <reaction evidence="1">
        <text>ATP + protein L-histidine = ADP + protein N-phospho-L-histidine.</text>
        <dbReference type="EC" id="2.7.13.3"/>
    </reaction>
</comment>
<dbReference type="OrthoDB" id="5481157at2"/>
<dbReference type="SUPFAM" id="SSF55781">
    <property type="entry name" value="GAF domain-like"/>
    <property type="match status" value="1"/>
</dbReference>
<dbReference type="InterPro" id="IPR000014">
    <property type="entry name" value="PAS"/>
</dbReference>
<keyword evidence="6" id="KW-0812">Transmembrane</keyword>
<dbReference type="PROSITE" id="PS50113">
    <property type="entry name" value="PAC"/>
    <property type="match status" value="2"/>
</dbReference>
<proteinExistence type="predicted"/>
<dbReference type="InterPro" id="IPR036097">
    <property type="entry name" value="HisK_dim/P_sf"/>
</dbReference>
<dbReference type="PATRIC" id="fig|1278073.3.peg.7736"/>
<dbReference type="SUPFAM" id="SSF55785">
    <property type="entry name" value="PYP-like sensor domain (PAS domain)"/>
    <property type="match status" value="2"/>
</dbReference>
<evidence type="ECO:0000256" key="11">
    <source>
        <dbReference type="ARBA" id="ARBA00023012"/>
    </source>
</evidence>
<evidence type="ECO:0000259" key="15">
    <source>
        <dbReference type="PROSITE" id="PS50113"/>
    </source>
</evidence>
<dbReference type="eggNOG" id="COG2203">
    <property type="taxonomic scope" value="Bacteria"/>
</dbReference>
<reference evidence="16 17" key="1">
    <citation type="journal article" date="2013" name="Genome Announc.">
        <title>Complete genome sequence of Myxococcus stipitatus strain DSM 14675, a fruiting myxobacterium.</title>
        <authorList>
            <person name="Huntley S."/>
            <person name="Kneip S."/>
            <person name="Treuner-Lange A."/>
            <person name="Sogaard-Andersen L."/>
        </authorList>
    </citation>
    <scope>NUCLEOTIDE SEQUENCE [LARGE SCALE GENOMIC DNA]</scope>
    <source>
        <strain evidence="17">DSM 14675 / JCM 12634 / Mx s8</strain>
    </source>
</reference>
<keyword evidence="11" id="KW-0902">Two-component regulatory system</keyword>
<keyword evidence="5" id="KW-0808">Transferase</keyword>
<dbReference type="GO" id="GO:0005524">
    <property type="term" value="F:ATP binding"/>
    <property type="evidence" value="ECO:0007669"/>
    <property type="project" value="UniProtKB-KW"/>
</dbReference>
<dbReference type="InterPro" id="IPR004358">
    <property type="entry name" value="Sig_transdc_His_kin-like_C"/>
</dbReference>
<evidence type="ECO:0000256" key="8">
    <source>
        <dbReference type="ARBA" id="ARBA00022777"/>
    </source>
</evidence>
<dbReference type="CDD" id="cd00075">
    <property type="entry name" value="HATPase"/>
    <property type="match status" value="1"/>
</dbReference>
<evidence type="ECO:0000256" key="13">
    <source>
        <dbReference type="SAM" id="Coils"/>
    </source>
</evidence>
<dbReference type="GO" id="GO:0000155">
    <property type="term" value="F:phosphorelay sensor kinase activity"/>
    <property type="evidence" value="ECO:0007669"/>
    <property type="project" value="InterPro"/>
</dbReference>
<dbReference type="InterPro" id="IPR001610">
    <property type="entry name" value="PAC"/>
</dbReference>
<keyword evidence="4" id="KW-0597">Phosphoprotein</keyword>
<dbReference type="Pfam" id="PF00512">
    <property type="entry name" value="HisKA"/>
    <property type="match status" value="1"/>
</dbReference>
<dbReference type="KEGG" id="msd:MYSTI_07606"/>
<keyword evidence="8 16" id="KW-0418">Kinase</keyword>
<dbReference type="PRINTS" id="PR00344">
    <property type="entry name" value="BCTRLSENSOR"/>
</dbReference>
<dbReference type="GO" id="GO:0007234">
    <property type="term" value="P:osmosensory signaling via phosphorelay pathway"/>
    <property type="evidence" value="ECO:0007669"/>
    <property type="project" value="TreeGrafter"/>
</dbReference>
<dbReference type="PANTHER" id="PTHR42878:SF7">
    <property type="entry name" value="SENSOR HISTIDINE KINASE GLRK"/>
    <property type="match status" value="1"/>
</dbReference>
<feature type="domain" description="Histidine kinase" evidence="14">
    <location>
        <begin position="595"/>
        <end position="814"/>
    </location>
</feature>
<dbReference type="GO" id="GO:0000156">
    <property type="term" value="F:phosphorelay response regulator activity"/>
    <property type="evidence" value="ECO:0007669"/>
    <property type="project" value="TreeGrafter"/>
</dbReference>
<dbReference type="EC" id="2.7.13.3" evidence="3"/>
<dbReference type="Pfam" id="PF08448">
    <property type="entry name" value="PAS_4"/>
    <property type="match status" value="2"/>
</dbReference>
<feature type="domain" description="PAC" evidence="15">
    <location>
        <begin position="391"/>
        <end position="443"/>
    </location>
</feature>
<dbReference type="Pfam" id="PF13185">
    <property type="entry name" value="GAF_2"/>
    <property type="match status" value="1"/>
</dbReference>
<dbReference type="InterPro" id="IPR003594">
    <property type="entry name" value="HATPase_dom"/>
</dbReference>
<evidence type="ECO:0000256" key="9">
    <source>
        <dbReference type="ARBA" id="ARBA00022840"/>
    </source>
</evidence>
<evidence type="ECO:0000256" key="6">
    <source>
        <dbReference type="ARBA" id="ARBA00022692"/>
    </source>
</evidence>
<comment type="subcellular location">
    <subcellularLocation>
        <location evidence="2">Membrane</location>
        <topology evidence="2">Multi-pass membrane protein</topology>
    </subcellularLocation>
</comment>
<dbReference type="PROSITE" id="PS50109">
    <property type="entry name" value="HIS_KIN"/>
    <property type="match status" value="1"/>
</dbReference>
<dbReference type="EMBL" id="CP004025">
    <property type="protein sequence ID" value="AGC48878.1"/>
    <property type="molecule type" value="Genomic_DNA"/>
</dbReference>
<evidence type="ECO:0000256" key="12">
    <source>
        <dbReference type="ARBA" id="ARBA00023136"/>
    </source>
</evidence>
<evidence type="ECO:0000256" key="5">
    <source>
        <dbReference type="ARBA" id="ARBA00022679"/>
    </source>
</evidence>
<dbReference type="CDD" id="cd00130">
    <property type="entry name" value="PAS"/>
    <property type="match status" value="2"/>
</dbReference>
<dbReference type="InterPro" id="IPR029016">
    <property type="entry name" value="GAF-like_dom_sf"/>
</dbReference>
<evidence type="ECO:0000256" key="4">
    <source>
        <dbReference type="ARBA" id="ARBA00022553"/>
    </source>
</evidence>
<dbReference type="SMART" id="SM00091">
    <property type="entry name" value="PAS"/>
    <property type="match status" value="2"/>
</dbReference>
<dbReference type="InterPro" id="IPR013656">
    <property type="entry name" value="PAS_4"/>
</dbReference>
<dbReference type="InterPro" id="IPR005467">
    <property type="entry name" value="His_kinase_dom"/>
</dbReference>
<keyword evidence="10" id="KW-1133">Transmembrane helix</keyword>
<evidence type="ECO:0000313" key="16">
    <source>
        <dbReference type="EMBL" id="AGC48878.1"/>
    </source>
</evidence>
<evidence type="ECO:0000256" key="2">
    <source>
        <dbReference type="ARBA" id="ARBA00004141"/>
    </source>
</evidence>
<feature type="coiled-coil region" evidence="13">
    <location>
        <begin position="294"/>
        <end position="324"/>
    </location>
</feature>
<dbReference type="HOGENOM" id="CLU_000445_114_63_7"/>
<dbReference type="eggNOG" id="COG2205">
    <property type="taxonomic scope" value="Bacteria"/>
</dbReference>
<dbReference type="SUPFAM" id="SSF47384">
    <property type="entry name" value="Homodimeric domain of signal transducing histidine kinase"/>
    <property type="match status" value="1"/>
</dbReference>
<dbReference type="CDD" id="cd00082">
    <property type="entry name" value="HisKA"/>
    <property type="match status" value="1"/>
</dbReference>
<keyword evidence="12" id="KW-0472">Membrane</keyword>
<evidence type="ECO:0000256" key="7">
    <source>
        <dbReference type="ARBA" id="ARBA00022741"/>
    </source>
</evidence>
<feature type="domain" description="PAC" evidence="15">
    <location>
        <begin position="532"/>
        <end position="584"/>
    </location>
</feature>
<dbReference type="Pfam" id="PF02518">
    <property type="entry name" value="HATPase_c"/>
    <property type="match status" value="1"/>
</dbReference>
<keyword evidence="7" id="KW-0547">Nucleotide-binding</keyword>
<evidence type="ECO:0000259" key="14">
    <source>
        <dbReference type="PROSITE" id="PS50109"/>
    </source>
</evidence>
<dbReference type="InterPro" id="IPR003018">
    <property type="entry name" value="GAF"/>
</dbReference>
<dbReference type="NCBIfam" id="TIGR00229">
    <property type="entry name" value="sensory_box"/>
    <property type="match status" value="2"/>
</dbReference>
<gene>
    <name evidence="16" type="ordered locus">MYSTI_07606</name>
</gene>
<dbReference type="Gene3D" id="3.30.450.20">
    <property type="entry name" value="PAS domain"/>
    <property type="match status" value="2"/>
</dbReference>
<keyword evidence="9" id="KW-0067">ATP-binding</keyword>
<evidence type="ECO:0000256" key="10">
    <source>
        <dbReference type="ARBA" id="ARBA00022989"/>
    </source>
</evidence>
<dbReference type="InterPro" id="IPR035965">
    <property type="entry name" value="PAS-like_dom_sf"/>
</dbReference>
<dbReference type="SMART" id="SM00387">
    <property type="entry name" value="HATPase_c"/>
    <property type="match status" value="1"/>
</dbReference>
<accession>L7ULJ5</accession>
<dbReference type="InterPro" id="IPR036890">
    <property type="entry name" value="HATPase_C_sf"/>
</dbReference>
<dbReference type="RefSeq" id="WP_015353131.1">
    <property type="nucleotide sequence ID" value="NC_020126.1"/>
</dbReference>
<dbReference type="AlphaFoldDB" id="L7ULJ5"/>
<dbReference type="GO" id="GO:0016020">
    <property type="term" value="C:membrane"/>
    <property type="evidence" value="ECO:0007669"/>
    <property type="project" value="UniProtKB-SubCell"/>
</dbReference>
<evidence type="ECO:0000256" key="3">
    <source>
        <dbReference type="ARBA" id="ARBA00012438"/>
    </source>
</evidence>
<organism evidence="16 17">
    <name type="scientific">Myxococcus stipitatus (strain DSM 14675 / JCM 12634 / Mx s8)</name>
    <dbReference type="NCBI Taxonomy" id="1278073"/>
    <lineage>
        <taxon>Bacteria</taxon>
        <taxon>Pseudomonadati</taxon>
        <taxon>Myxococcota</taxon>
        <taxon>Myxococcia</taxon>
        <taxon>Myxococcales</taxon>
        <taxon>Cystobacterineae</taxon>
        <taxon>Myxococcaceae</taxon>
        <taxon>Myxococcus</taxon>
    </lineage>
</organism>
<dbReference type="InterPro" id="IPR050351">
    <property type="entry name" value="BphY/WalK/GraS-like"/>
</dbReference>
<dbReference type="InterPro" id="IPR000700">
    <property type="entry name" value="PAS-assoc_C"/>
</dbReference>
<dbReference type="SMART" id="SM00388">
    <property type="entry name" value="HisKA"/>
    <property type="match status" value="1"/>
</dbReference>
<dbReference type="SUPFAM" id="SSF55874">
    <property type="entry name" value="ATPase domain of HSP90 chaperone/DNA topoisomerase II/histidine kinase"/>
    <property type="match status" value="1"/>
</dbReference>
<dbReference type="PANTHER" id="PTHR42878">
    <property type="entry name" value="TWO-COMPONENT HISTIDINE KINASE"/>
    <property type="match status" value="1"/>
</dbReference>
<dbReference type="SMART" id="SM00065">
    <property type="entry name" value="GAF"/>
    <property type="match status" value="1"/>
</dbReference>